<evidence type="ECO:0000313" key="2">
    <source>
        <dbReference type="Proteomes" id="UP001172721"/>
    </source>
</evidence>
<keyword evidence="2" id="KW-1185">Reference proteome</keyword>
<accession>A0ABT8HSV3</accession>
<reference evidence="1" key="1">
    <citation type="submission" date="2023-07" db="EMBL/GenBank/DDBJ databases">
        <title>Fictibacillus sp. isolated from freshwater pond.</title>
        <authorList>
            <person name="Kirdat K."/>
            <person name="Bhat A."/>
            <person name="Mourya A."/>
            <person name="Yadav A."/>
        </authorList>
    </citation>
    <scope>NUCLEOTIDE SEQUENCE</scope>
    <source>
        <strain evidence="1">NE201</strain>
    </source>
</reference>
<protein>
    <recommendedName>
        <fullName evidence="3">Flavoprotein domain-containing protein</fullName>
    </recommendedName>
</protein>
<proteinExistence type="predicted"/>
<gene>
    <name evidence="1" type="ORF">QYB97_05160</name>
</gene>
<evidence type="ECO:0008006" key="3">
    <source>
        <dbReference type="Google" id="ProtNLM"/>
    </source>
</evidence>
<sequence>MYGARQSTVVKNTLLELLGKGESRVPRVLSLLTYHFAGMEEGWALLREAGKKRIIMEVVAEETLLQQVGVARLAAECHHDALYPESFLTEESLGRTDCVLIPVLSFSFVSDLLRFNEQRNVVRFTLQALLSGKKVIALSCGANPFHPVFANRKLDRGTIHLTDELYKQMIQLKRMGIKVESSEKSVLSCMEEKNKNAVITETDVLKALKMGKRSIFAAKHDIITPLAWDAAKQHNLTITRK</sequence>
<evidence type="ECO:0000313" key="1">
    <source>
        <dbReference type="EMBL" id="MDN4523851.1"/>
    </source>
</evidence>
<dbReference type="RefSeq" id="WP_301164855.1">
    <property type="nucleotide sequence ID" value="NZ_JAUHTR010000001.1"/>
</dbReference>
<organism evidence="1 2">
    <name type="scientific">Fictibacillus fluitans</name>
    <dbReference type="NCBI Taxonomy" id="3058422"/>
    <lineage>
        <taxon>Bacteria</taxon>
        <taxon>Bacillati</taxon>
        <taxon>Bacillota</taxon>
        <taxon>Bacilli</taxon>
        <taxon>Bacillales</taxon>
        <taxon>Fictibacillaceae</taxon>
        <taxon>Fictibacillus</taxon>
    </lineage>
</organism>
<dbReference type="EMBL" id="JAUHTR010000001">
    <property type="protein sequence ID" value="MDN4523851.1"/>
    <property type="molecule type" value="Genomic_DNA"/>
</dbReference>
<name>A0ABT8HSV3_9BACL</name>
<dbReference type="Proteomes" id="UP001172721">
    <property type="component" value="Unassembled WGS sequence"/>
</dbReference>
<comment type="caution">
    <text evidence="1">The sequence shown here is derived from an EMBL/GenBank/DDBJ whole genome shotgun (WGS) entry which is preliminary data.</text>
</comment>